<organism evidence="1">
    <name type="scientific">marine metagenome</name>
    <dbReference type="NCBI Taxonomy" id="408172"/>
    <lineage>
        <taxon>unclassified sequences</taxon>
        <taxon>metagenomes</taxon>
        <taxon>ecological metagenomes</taxon>
    </lineage>
</organism>
<dbReference type="AlphaFoldDB" id="A0A381ZCD4"/>
<dbReference type="EMBL" id="UINC01020649">
    <property type="protein sequence ID" value="SVA86512.1"/>
    <property type="molecule type" value="Genomic_DNA"/>
</dbReference>
<name>A0A381ZCD4_9ZZZZ</name>
<protein>
    <submittedName>
        <fullName evidence="1">Uncharacterized protein</fullName>
    </submittedName>
</protein>
<gene>
    <name evidence="1" type="ORF">METZ01_LOCUS139366</name>
</gene>
<evidence type="ECO:0000313" key="1">
    <source>
        <dbReference type="EMBL" id="SVA86512.1"/>
    </source>
</evidence>
<accession>A0A381ZCD4</accession>
<reference evidence="1" key="1">
    <citation type="submission" date="2018-05" db="EMBL/GenBank/DDBJ databases">
        <authorList>
            <person name="Lanie J.A."/>
            <person name="Ng W.-L."/>
            <person name="Kazmierczak K.M."/>
            <person name="Andrzejewski T.M."/>
            <person name="Davidsen T.M."/>
            <person name="Wayne K.J."/>
            <person name="Tettelin H."/>
            <person name="Glass J.I."/>
            <person name="Rusch D."/>
            <person name="Podicherti R."/>
            <person name="Tsui H.-C.T."/>
            <person name="Winkler M.E."/>
        </authorList>
    </citation>
    <scope>NUCLEOTIDE SEQUENCE</scope>
</reference>
<proteinExistence type="predicted"/>
<sequence length="39" mass="4023">MFPMQTNNNLYGRMAGSLPACLAKGNPSLAGLEQGKPSG</sequence>